<dbReference type="EMBL" id="CP051152">
    <property type="protein sequence ID" value="QJQ07644.1"/>
    <property type="molecule type" value="Genomic_DNA"/>
</dbReference>
<dbReference type="Gene3D" id="3.40.50.1820">
    <property type="entry name" value="alpha/beta hydrolase"/>
    <property type="match status" value="1"/>
</dbReference>
<feature type="region of interest" description="Disordered" evidence="3">
    <location>
        <begin position="562"/>
        <end position="585"/>
    </location>
</feature>
<dbReference type="SUPFAM" id="SSF53474">
    <property type="entry name" value="alpha/beta-Hydrolases"/>
    <property type="match status" value="1"/>
</dbReference>
<dbReference type="GO" id="GO:0016787">
    <property type="term" value="F:hydrolase activity"/>
    <property type="evidence" value="ECO:0007669"/>
    <property type="project" value="UniProtKB-KW"/>
</dbReference>
<evidence type="ECO:0000256" key="3">
    <source>
        <dbReference type="SAM" id="MobiDB-lite"/>
    </source>
</evidence>
<dbReference type="GO" id="GO:0016746">
    <property type="term" value="F:acyltransferase activity"/>
    <property type="evidence" value="ECO:0007669"/>
    <property type="project" value="UniProtKB-KW"/>
</dbReference>
<feature type="domain" description="Poly-beta-hydroxybutyrate polymerase N-terminal" evidence="4">
    <location>
        <begin position="83"/>
        <end position="258"/>
    </location>
</feature>
<evidence type="ECO:0000313" key="6">
    <source>
        <dbReference type="EMBL" id="QJQ07644.1"/>
    </source>
</evidence>
<organism evidence="6 7">
    <name type="scientific">Undibacterium piscinae</name>
    <dbReference type="NCBI Taxonomy" id="2495591"/>
    <lineage>
        <taxon>Bacteria</taxon>
        <taxon>Pseudomonadati</taxon>
        <taxon>Pseudomonadota</taxon>
        <taxon>Betaproteobacteria</taxon>
        <taxon>Burkholderiales</taxon>
        <taxon>Oxalobacteraceae</taxon>
        <taxon>Undibacterium</taxon>
    </lineage>
</organism>
<keyword evidence="1" id="KW-0808">Transferase</keyword>
<keyword evidence="6" id="KW-0378">Hydrolase</keyword>
<dbReference type="Proteomes" id="UP000274350">
    <property type="component" value="Chromosome"/>
</dbReference>
<dbReference type="KEGG" id="upi:EJG51_007665"/>
<dbReference type="InterPro" id="IPR010941">
    <property type="entry name" value="PhaC_N"/>
</dbReference>
<proteinExistence type="predicted"/>
<evidence type="ECO:0000256" key="2">
    <source>
        <dbReference type="ARBA" id="ARBA00023315"/>
    </source>
</evidence>
<keyword evidence="2" id="KW-0012">Acyltransferase</keyword>
<dbReference type="Pfam" id="PF07167">
    <property type="entry name" value="PhaC_N"/>
    <property type="match status" value="1"/>
</dbReference>
<dbReference type="AlphaFoldDB" id="A0A6M4A8Y0"/>
<dbReference type="InterPro" id="IPR022211">
    <property type="entry name" value="PHBC_N"/>
</dbReference>
<sequence length="585" mass="65091">MDMALHSQIAKFTAGVSPISVILACMDWGLHLAASPGKQLDLLKMREKQATEWPKWISEAIAANAGGQKPITETGAELLAAGKDGRFAYPGWNAWPFNALKNSFLQTQEFWQSATTGVRGVSAHHEYVVNFVSRQMLDMLSPSNYPLLNPEVLATTVETKGKNLVSGMLHWMQDNGLELDVNGNGKLNHTPKPLAYTPGHEVAITPGKVVFRNDLIELIQYSPQTAKVFAEPILIVPSWIMKYYILDLSQHNSLVRFLVEQGHTVFMISWKNPTKEDRDLGMHDYIDSGLFAALEEVGRITHKKPVHAVGYCLGGTLLSIGAAALANGAARKAHPALPQIKSITLLAAQTDFSEPGELGLFIDESQLAILDAQMWEKGYLDGDQMASSFQLLNSRDLIWSKIMREYQLGTRNSPNDLMSWNADSTRLPYRMHSEYLKHLFLHNDLAEGRYEVNGHSIALTDLHLPMFVVGTARDHVSPWRSVYKIHLLSDSPIEFVLASGGHNAGIVSEPGHAHRSYQYLPVEKRSTTYSDPEEWLAAASTAPGSWWIHWQQWLEQHSSPNKITALTPESDPDLGDAPGQYVMEK</sequence>
<dbReference type="OrthoDB" id="7208816at2"/>
<dbReference type="InterPro" id="IPR029058">
    <property type="entry name" value="AB_hydrolase_fold"/>
</dbReference>
<dbReference type="GO" id="GO:0042619">
    <property type="term" value="P:poly-hydroxybutyrate biosynthetic process"/>
    <property type="evidence" value="ECO:0007669"/>
    <property type="project" value="InterPro"/>
</dbReference>
<reference evidence="6 7" key="1">
    <citation type="journal article" date="2019" name="Int. J. Syst. Evol. Microbiol.">
        <title>Undibacterium piscinae sp. nov., isolated from Korean shiner intestine.</title>
        <authorList>
            <person name="Lee S.Y."/>
            <person name="Kang W."/>
            <person name="Kim P.S."/>
            <person name="Kim H.S."/>
            <person name="Sung H."/>
            <person name="Shin N.R."/>
            <person name="Whon T.W."/>
            <person name="Yun J.H."/>
            <person name="Lee J.Y."/>
            <person name="Lee J.Y."/>
            <person name="Jung M.J."/>
            <person name="Jeong Y.S."/>
            <person name="Tak E.J."/>
            <person name="Han J.E."/>
            <person name="Hyun D.W."/>
            <person name="Kang M.S."/>
            <person name="Lee K.E."/>
            <person name="Lee B.H."/>
            <person name="Bae J.W."/>
        </authorList>
    </citation>
    <scope>NUCLEOTIDE SEQUENCE [LARGE SCALE GENOMIC DNA]</scope>
    <source>
        <strain evidence="6 7">S11R28</strain>
    </source>
</reference>
<evidence type="ECO:0000259" key="5">
    <source>
        <dbReference type="Pfam" id="PF12551"/>
    </source>
</evidence>
<evidence type="ECO:0000259" key="4">
    <source>
        <dbReference type="Pfam" id="PF07167"/>
    </source>
</evidence>
<dbReference type="InterPro" id="IPR051321">
    <property type="entry name" value="PHA/PHB_synthase"/>
</dbReference>
<keyword evidence="7" id="KW-1185">Reference proteome</keyword>
<dbReference type="Pfam" id="PF12551">
    <property type="entry name" value="PHBC_N"/>
    <property type="match status" value="1"/>
</dbReference>
<gene>
    <name evidence="6" type="ORF">EJG51_007665</name>
</gene>
<evidence type="ECO:0000256" key="1">
    <source>
        <dbReference type="ARBA" id="ARBA00022679"/>
    </source>
</evidence>
<feature type="domain" description="Poly-beta-hydroxybutyrate polymerase N-terminal" evidence="5">
    <location>
        <begin position="1"/>
        <end position="38"/>
    </location>
</feature>
<dbReference type="PANTHER" id="PTHR36837:SF5">
    <property type="entry name" value="POLY-3-HYDROXYBUTYRATE SYNTHASE"/>
    <property type="match status" value="1"/>
</dbReference>
<accession>A0A6M4A8Y0</accession>
<protein>
    <submittedName>
        <fullName evidence="6">Alpha/beta fold hydrolase</fullName>
    </submittedName>
</protein>
<dbReference type="PANTHER" id="PTHR36837">
    <property type="entry name" value="POLY(3-HYDROXYALKANOATE) POLYMERASE SUBUNIT PHAC"/>
    <property type="match status" value="1"/>
</dbReference>
<evidence type="ECO:0000313" key="7">
    <source>
        <dbReference type="Proteomes" id="UP000274350"/>
    </source>
</evidence>
<name>A0A6M4A8Y0_9BURK</name>